<evidence type="ECO:0000313" key="1">
    <source>
        <dbReference type="EMBL" id="GIY72608.1"/>
    </source>
</evidence>
<dbReference type="Proteomes" id="UP001054945">
    <property type="component" value="Unassembled WGS sequence"/>
</dbReference>
<dbReference type="AlphaFoldDB" id="A0AAV4VR50"/>
<sequence>MFRRLVHALCKSRQPISNVPLEGSKRDSGNRMPTVPLGCHRFHYRDLRRAKERIRNIMNSLRPRSQYTWDRIGEPELNWNAEISISVCAVAHLAMGLWT</sequence>
<name>A0AAV4VR50_CAEEX</name>
<proteinExistence type="predicted"/>
<keyword evidence="2" id="KW-1185">Reference proteome</keyword>
<gene>
    <name evidence="1" type="ORF">CEXT_35101</name>
</gene>
<protein>
    <submittedName>
        <fullName evidence="1">Uncharacterized protein</fullName>
    </submittedName>
</protein>
<accession>A0AAV4VR50</accession>
<dbReference type="EMBL" id="BPLR01014971">
    <property type="protein sequence ID" value="GIY72608.1"/>
    <property type="molecule type" value="Genomic_DNA"/>
</dbReference>
<comment type="caution">
    <text evidence="1">The sequence shown here is derived from an EMBL/GenBank/DDBJ whole genome shotgun (WGS) entry which is preliminary data.</text>
</comment>
<organism evidence="1 2">
    <name type="scientific">Caerostris extrusa</name>
    <name type="common">Bark spider</name>
    <name type="synonym">Caerostris bankana</name>
    <dbReference type="NCBI Taxonomy" id="172846"/>
    <lineage>
        <taxon>Eukaryota</taxon>
        <taxon>Metazoa</taxon>
        <taxon>Ecdysozoa</taxon>
        <taxon>Arthropoda</taxon>
        <taxon>Chelicerata</taxon>
        <taxon>Arachnida</taxon>
        <taxon>Araneae</taxon>
        <taxon>Araneomorphae</taxon>
        <taxon>Entelegynae</taxon>
        <taxon>Araneoidea</taxon>
        <taxon>Araneidae</taxon>
        <taxon>Caerostris</taxon>
    </lineage>
</organism>
<reference evidence="1 2" key="1">
    <citation type="submission" date="2021-06" db="EMBL/GenBank/DDBJ databases">
        <title>Caerostris extrusa draft genome.</title>
        <authorList>
            <person name="Kono N."/>
            <person name="Arakawa K."/>
        </authorList>
    </citation>
    <scope>NUCLEOTIDE SEQUENCE [LARGE SCALE GENOMIC DNA]</scope>
</reference>
<evidence type="ECO:0000313" key="2">
    <source>
        <dbReference type="Proteomes" id="UP001054945"/>
    </source>
</evidence>